<dbReference type="SMART" id="SM00382">
    <property type="entry name" value="AAA"/>
    <property type="match status" value="1"/>
</dbReference>
<dbReference type="GO" id="GO:0005743">
    <property type="term" value="C:mitochondrial inner membrane"/>
    <property type="evidence" value="ECO:0007669"/>
    <property type="project" value="UniProtKB-SubCell"/>
</dbReference>
<dbReference type="EMBL" id="HBEO01020439">
    <property type="protein sequence ID" value="CAD8490302.1"/>
    <property type="molecule type" value="Transcribed_RNA"/>
</dbReference>
<evidence type="ECO:0000256" key="6">
    <source>
        <dbReference type="SAM" id="Phobius"/>
    </source>
</evidence>
<comment type="subcellular location">
    <subcellularLocation>
        <location evidence="2">Mitochondrion inner membrane</location>
        <topology evidence="2">Single-pass membrane protein</topology>
    </subcellularLocation>
    <subcellularLocation>
        <location evidence="1">Plastid</location>
        <location evidence="1">Chloroplast</location>
    </subcellularLocation>
</comment>
<dbReference type="Pfam" id="PF00004">
    <property type="entry name" value="AAA"/>
    <property type="match status" value="1"/>
</dbReference>
<dbReference type="SUPFAM" id="SSF52540">
    <property type="entry name" value="P-loop containing nucleoside triphosphate hydrolases"/>
    <property type="match status" value="1"/>
</dbReference>
<sequence length="441" mass="49371">MFHYQRLLLSQGLPGSKVDNMQCEASESFFFTYQYFIGAILVFLAGILSSVGNSFYDMCSVYLRRRIVFTVELLSCDETLIWMSSWLSKHPASSNTRNVSVFSSFRCLGLESREGGEEHGHIFLPTGWMVLKHQSRWILVTRSSKLKTNHRSLADASSMKLHILGGSKQFLLGLLDEAREVHEASMRTRTRLFVANEYACWNPISSRMSRPLNTVLTWPLDRSRAILDDCKRFLEAERWYSSRGIPWRRGYLLHGPPGTGKTSLVSALAGALELPIYIVHLSSPKMTDQIFNETLNCSAPSCILLLEDIDAAFRQRNAADASSGLTFSGLLNALDGVAGQEGRLVFMTTNHLDKLDPALVRPGRADMLVEFHLCTKEMVEAYVRTFYLDISEEEVAEFVEAVPSGCLSIAQLQAGLLKHPHVPLKAIAEIKATLRGLADNQ</sequence>
<dbReference type="GO" id="GO:0016887">
    <property type="term" value="F:ATP hydrolysis activity"/>
    <property type="evidence" value="ECO:0007669"/>
    <property type="project" value="InterPro"/>
</dbReference>
<keyword evidence="4" id="KW-0496">Mitochondrion</keyword>
<dbReference type="GO" id="GO:0005524">
    <property type="term" value="F:ATP binding"/>
    <property type="evidence" value="ECO:0007669"/>
    <property type="project" value="UniProtKB-KW"/>
</dbReference>
<evidence type="ECO:0000259" key="8">
    <source>
        <dbReference type="SMART" id="SM01024"/>
    </source>
</evidence>
<keyword evidence="4" id="KW-0999">Mitochondrion inner membrane</keyword>
<dbReference type="PROSITE" id="PS00674">
    <property type="entry name" value="AAA"/>
    <property type="match status" value="1"/>
</dbReference>
<evidence type="ECO:0000256" key="1">
    <source>
        <dbReference type="ARBA" id="ARBA00004229"/>
    </source>
</evidence>
<evidence type="ECO:0000256" key="4">
    <source>
        <dbReference type="ARBA" id="ARBA00022792"/>
    </source>
</evidence>
<evidence type="ECO:0000256" key="2">
    <source>
        <dbReference type="ARBA" id="ARBA00004434"/>
    </source>
</evidence>
<feature type="domain" description="BCS1 N-terminal" evidence="8">
    <location>
        <begin position="43"/>
        <end position="215"/>
    </location>
</feature>
<keyword evidence="6" id="KW-0812">Transmembrane</keyword>
<dbReference type="Gene3D" id="3.40.50.300">
    <property type="entry name" value="P-loop containing nucleotide triphosphate hydrolases"/>
    <property type="match status" value="1"/>
</dbReference>
<evidence type="ECO:0008006" key="10">
    <source>
        <dbReference type="Google" id="ProtNLM"/>
    </source>
</evidence>
<gene>
    <name evidence="9" type="ORF">HPHI1048_LOCUS13832</name>
</gene>
<evidence type="ECO:0000259" key="7">
    <source>
        <dbReference type="SMART" id="SM00382"/>
    </source>
</evidence>
<dbReference type="CDD" id="cd19510">
    <property type="entry name" value="RecA-like_BCS1"/>
    <property type="match status" value="1"/>
</dbReference>
<evidence type="ECO:0000256" key="5">
    <source>
        <dbReference type="RuleBase" id="RU003651"/>
    </source>
</evidence>
<keyword evidence="6" id="KW-0472">Membrane</keyword>
<dbReference type="InterPro" id="IPR027417">
    <property type="entry name" value="P-loop_NTPase"/>
</dbReference>
<feature type="domain" description="AAA+ ATPase" evidence="7">
    <location>
        <begin position="247"/>
        <end position="375"/>
    </location>
</feature>
<dbReference type="GO" id="GO:0009507">
    <property type="term" value="C:chloroplast"/>
    <property type="evidence" value="ECO:0007669"/>
    <property type="project" value="UniProtKB-SubCell"/>
</dbReference>
<dbReference type="InterPro" id="IPR003959">
    <property type="entry name" value="ATPase_AAA_core"/>
</dbReference>
<comment type="similarity">
    <text evidence="3">Belongs to the AAA ATPase family. BCS1 subfamily.</text>
</comment>
<dbReference type="PANTHER" id="PTHR23070">
    <property type="entry name" value="BCS1 AAA-TYPE ATPASE"/>
    <property type="match status" value="1"/>
</dbReference>
<dbReference type="AlphaFoldDB" id="A0A7S0EP94"/>
<keyword evidence="6" id="KW-1133">Transmembrane helix</keyword>
<dbReference type="InterPro" id="IPR050747">
    <property type="entry name" value="Mitochondrial_chaperone_BCS1"/>
</dbReference>
<keyword evidence="5" id="KW-0067">ATP-binding</keyword>
<keyword evidence="5" id="KW-0547">Nucleotide-binding</keyword>
<feature type="transmembrane region" description="Helical" evidence="6">
    <location>
        <begin position="35"/>
        <end position="56"/>
    </location>
</feature>
<dbReference type="InterPro" id="IPR003960">
    <property type="entry name" value="ATPase_AAA_CS"/>
</dbReference>
<evidence type="ECO:0000313" key="9">
    <source>
        <dbReference type="EMBL" id="CAD8490302.1"/>
    </source>
</evidence>
<protein>
    <recommendedName>
        <fullName evidence="10">AAA+ ATPase domain-containing protein</fullName>
    </recommendedName>
</protein>
<reference evidence="9" key="1">
    <citation type="submission" date="2021-01" db="EMBL/GenBank/DDBJ databases">
        <authorList>
            <person name="Corre E."/>
            <person name="Pelletier E."/>
            <person name="Niang G."/>
            <person name="Scheremetjew M."/>
            <person name="Finn R."/>
            <person name="Kale V."/>
            <person name="Holt S."/>
            <person name="Cochrane G."/>
            <person name="Meng A."/>
            <person name="Brown T."/>
            <person name="Cohen L."/>
        </authorList>
    </citation>
    <scope>NUCLEOTIDE SEQUENCE</scope>
    <source>
        <strain evidence="9">CCMP325</strain>
    </source>
</reference>
<evidence type="ECO:0000256" key="3">
    <source>
        <dbReference type="ARBA" id="ARBA00007448"/>
    </source>
</evidence>
<proteinExistence type="inferred from homology"/>
<dbReference type="SMART" id="SM01024">
    <property type="entry name" value="BCS1_N"/>
    <property type="match status" value="1"/>
</dbReference>
<dbReference type="InterPro" id="IPR014851">
    <property type="entry name" value="BCS1_N"/>
</dbReference>
<organism evidence="9">
    <name type="scientific">Hanusia phi</name>
    <dbReference type="NCBI Taxonomy" id="3032"/>
    <lineage>
        <taxon>Eukaryota</taxon>
        <taxon>Cryptophyceae</taxon>
        <taxon>Pyrenomonadales</taxon>
        <taxon>Geminigeraceae</taxon>
        <taxon>Hanusia</taxon>
    </lineage>
</organism>
<accession>A0A7S0EP94</accession>
<dbReference type="InterPro" id="IPR003593">
    <property type="entry name" value="AAA+_ATPase"/>
</dbReference>
<name>A0A7S0EP94_9CRYP</name>
<dbReference type="Pfam" id="PF08740">
    <property type="entry name" value="BCS1_N"/>
    <property type="match status" value="1"/>
</dbReference>